<evidence type="ECO:0000313" key="4">
    <source>
        <dbReference type="EMBL" id="ELK30027.1"/>
    </source>
</evidence>
<evidence type="ECO:0000256" key="2">
    <source>
        <dbReference type="ARBA" id="ARBA00040329"/>
    </source>
</evidence>
<dbReference type="PANTHER" id="PTHR46742">
    <property type="entry name" value="LYSINE-RICH COILED-COIL PROTEIN 1"/>
    <property type="match status" value="1"/>
</dbReference>
<evidence type="ECO:0000256" key="3">
    <source>
        <dbReference type="SAM" id="MobiDB-lite"/>
    </source>
</evidence>
<dbReference type="EMBL" id="KB107329">
    <property type="protein sequence ID" value="ELK30027.1"/>
    <property type="molecule type" value="Genomic_DNA"/>
</dbReference>
<evidence type="ECO:0000313" key="5">
    <source>
        <dbReference type="Proteomes" id="UP000010556"/>
    </source>
</evidence>
<accession>L5LVF2</accession>
<feature type="compositionally biased region" description="Basic and acidic residues" evidence="3">
    <location>
        <begin position="201"/>
        <end position="221"/>
    </location>
</feature>
<keyword evidence="5" id="KW-1185">Reference proteome</keyword>
<dbReference type="Proteomes" id="UP000010556">
    <property type="component" value="Unassembled WGS sequence"/>
</dbReference>
<dbReference type="PANTHER" id="PTHR46742:SF3">
    <property type="entry name" value="LYSINE-RICH COILED-COIL PROTEIN 1"/>
    <property type="match status" value="1"/>
</dbReference>
<organism evidence="4 5">
    <name type="scientific">Myotis davidii</name>
    <name type="common">David's myotis</name>
    <dbReference type="NCBI Taxonomy" id="225400"/>
    <lineage>
        <taxon>Eukaryota</taxon>
        <taxon>Metazoa</taxon>
        <taxon>Chordata</taxon>
        <taxon>Craniata</taxon>
        <taxon>Vertebrata</taxon>
        <taxon>Euteleostomi</taxon>
        <taxon>Mammalia</taxon>
        <taxon>Eutheria</taxon>
        <taxon>Laurasiatheria</taxon>
        <taxon>Chiroptera</taxon>
        <taxon>Yangochiroptera</taxon>
        <taxon>Vespertilionidae</taxon>
        <taxon>Myotis</taxon>
    </lineage>
</organism>
<feature type="region of interest" description="Disordered" evidence="3">
    <location>
        <begin position="135"/>
        <end position="250"/>
    </location>
</feature>
<keyword evidence="1" id="KW-0175">Coiled coil</keyword>
<evidence type="ECO:0000256" key="1">
    <source>
        <dbReference type="ARBA" id="ARBA00023054"/>
    </source>
</evidence>
<protein>
    <recommendedName>
        <fullName evidence="2">Lysine-rich coiled-coil protein 1</fullName>
    </recommendedName>
</protein>
<feature type="compositionally biased region" description="Basic and acidic residues" evidence="3">
    <location>
        <begin position="157"/>
        <end position="186"/>
    </location>
</feature>
<dbReference type="eggNOG" id="ENOG502RTYF">
    <property type="taxonomic scope" value="Eukaryota"/>
</dbReference>
<reference evidence="5" key="1">
    <citation type="journal article" date="2013" name="Science">
        <title>Comparative analysis of bat genomes provides insight into the evolution of flight and immunity.</title>
        <authorList>
            <person name="Zhang G."/>
            <person name="Cowled C."/>
            <person name="Shi Z."/>
            <person name="Huang Z."/>
            <person name="Bishop-Lilly K.A."/>
            <person name="Fang X."/>
            <person name="Wynne J.W."/>
            <person name="Xiong Z."/>
            <person name="Baker M.L."/>
            <person name="Zhao W."/>
            <person name="Tachedjian M."/>
            <person name="Zhu Y."/>
            <person name="Zhou P."/>
            <person name="Jiang X."/>
            <person name="Ng J."/>
            <person name="Yang L."/>
            <person name="Wu L."/>
            <person name="Xiao J."/>
            <person name="Feng Y."/>
            <person name="Chen Y."/>
            <person name="Sun X."/>
            <person name="Zhang Y."/>
            <person name="Marsh G.A."/>
            <person name="Crameri G."/>
            <person name="Broder C.C."/>
            <person name="Frey K.G."/>
            <person name="Wang L.F."/>
            <person name="Wang J."/>
        </authorList>
    </citation>
    <scope>NUCLEOTIDE SEQUENCE [LARGE SCALE GENOMIC DNA]</scope>
</reference>
<proteinExistence type="predicted"/>
<dbReference type="OrthoDB" id="9747435at2759"/>
<sequence>MKHSTKTYDSFQDELEDYIQGQRARGLEPKTCFRQMREDYLETYRDKEEVDFRPRYRRFDQRLPTETIQTHPRSCSVSQTVENQLPQWLPAHDSMRYCHFTRDCFSEKPAPLNLSHQEYNYSSYSVESRVYRHLSENSTSAHKAGHEQIREKRKRHPEGGREKSEEQQPEHKRKKGCEETDLDKHKSIQKSNTEVETVRISTEKLKNQRERKRRDVASKKEDRKRRKEKKEQVTERTEEEMLWDQSILGF</sequence>
<dbReference type="AlphaFoldDB" id="L5LVF2"/>
<gene>
    <name evidence="4" type="ORF">MDA_GLEAN10011839</name>
</gene>
<name>L5LVF2_MYODS</name>
<dbReference type="KEGG" id="myd:102756393"/>